<dbReference type="AlphaFoldDB" id="A0A1I4NDD3"/>
<dbReference type="Gene3D" id="3.10.450.620">
    <property type="entry name" value="JHP933, nucleotidyltransferase-like core domain"/>
    <property type="match status" value="1"/>
</dbReference>
<evidence type="ECO:0000313" key="1">
    <source>
        <dbReference type="EMBL" id="SFM13223.1"/>
    </source>
</evidence>
<accession>A0A1I4NDD3</accession>
<gene>
    <name evidence="1" type="ORF">SAMN05216217_101218</name>
</gene>
<sequence length="309" mass="34643">MDKTYADTVRLLLAVAPDVFANDIFAMKGGTAINLFVRDMPRLSVDIDVVYLPWQTPRDEALQAINQELAAIATRVAPLGVQTRLVRAKDLGDTKLIVENDANQVKIEVNVVFRGSVLPVERRPLSAKTSDLFGVEFELPVLAPDELYASKLVAALDRQHPRDLFDLFDVWQLYESGDISDGMVECFVIYLAGHNRPPHEVLFGNDKDIAGEYERAFVGMTEVDCSLETLLEARARVRRELPQRLSTAHRRFLSGLVRAEPDWSLVQCQHAAQLPALRWKLSNLETFRKRRPDDFAAQSAALDTGLGQS</sequence>
<reference evidence="2" key="1">
    <citation type="submission" date="2016-10" db="EMBL/GenBank/DDBJ databases">
        <authorList>
            <person name="Varghese N."/>
            <person name="Submissions S."/>
        </authorList>
    </citation>
    <scope>NUCLEOTIDE SEQUENCE [LARGE SCALE GENOMIC DNA]</scope>
    <source>
        <strain evidence="2">DSM 24213</strain>
    </source>
</reference>
<dbReference type="GO" id="GO:0016740">
    <property type="term" value="F:transferase activity"/>
    <property type="evidence" value="ECO:0007669"/>
    <property type="project" value="UniProtKB-KW"/>
</dbReference>
<dbReference type="OrthoDB" id="1550603at2"/>
<proteinExistence type="predicted"/>
<keyword evidence="2" id="KW-1185">Reference proteome</keyword>
<dbReference type="InterPro" id="IPR014942">
    <property type="entry name" value="AbiEii"/>
</dbReference>
<organism evidence="1 2">
    <name type="scientific">Halopseudomonas yangmingensis</name>
    <dbReference type="NCBI Taxonomy" id="1720063"/>
    <lineage>
        <taxon>Bacteria</taxon>
        <taxon>Pseudomonadati</taxon>
        <taxon>Pseudomonadota</taxon>
        <taxon>Gammaproteobacteria</taxon>
        <taxon>Pseudomonadales</taxon>
        <taxon>Pseudomonadaceae</taxon>
        <taxon>Halopseudomonas</taxon>
    </lineage>
</organism>
<keyword evidence="1" id="KW-0808">Transferase</keyword>
<protein>
    <submittedName>
        <fullName evidence="1">Nucleotidyl transferase AbiEii toxin, Type IV TA system</fullName>
    </submittedName>
</protein>
<dbReference type="RefSeq" id="WP_093471520.1">
    <property type="nucleotide sequence ID" value="NZ_FOUI01000001.1"/>
</dbReference>
<dbReference type="Pfam" id="PF08843">
    <property type="entry name" value="AbiEii"/>
    <property type="match status" value="1"/>
</dbReference>
<evidence type="ECO:0000313" key="2">
    <source>
        <dbReference type="Proteomes" id="UP000243629"/>
    </source>
</evidence>
<dbReference type="EMBL" id="FOUI01000001">
    <property type="protein sequence ID" value="SFM13223.1"/>
    <property type="molecule type" value="Genomic_DNA"/>
</dbReference>
<dbReference type="Proteomes" id="UP000243629">
    <property type="component" value="Unassembled WGS sequence"/>
</dbReference>
<name>A0A1I4NDD3_9GAMM</name>
<dbReference type="STRING" id="1720063.SAMN05216217_101218"/>